<dbReference type="PANTHER" id="PTHR31170">
    <property type="entry name" value="BNAC04G53230D PROTEIN"/>
    <property type="match status" value="1"/>
</dbReference>
<proteinExistence type="predicted"/>
<sequence length="512" mass="58681">MSQKENDDDKQHPDETIDQKIDKAIEEANRLFCARIYRVPEDLRTLNKSAYTPRVIAIGPLHRKKKHLRTPIVPFKMYYTNSLLDRVAKVMDIENNLTDQKFKVLQQCEEKMAKCVEGAKKYYADDVTLDKEMMLVDGCFILELLYCHRDKMSKQAGKKTTNGGDNGKSQALSSIPQPNGGEGSSKSGGGSVKQERFDPIFDNIWTADLVKQDLLLLENQIPFFVLEELFKLTVAKIPDENKLSLEEYVLSYFGNVMRPENENCGSKKTSCCCCCLPTCLPGYCVLSVGDCVLSVGRSTQESEHHKLPGHKYYHILHLVHDYELPGGQGENKQKKYTGLEVSASELDYAGVNFAPAEENKLFNVKFKEPPGICWWFHRAEFKIPTLNIDDSTESILRNLIALEQCCPGVQRHFTSYAKFIDMLINSKKDVEVLKKAKVIRNHLGTDADVSRLFNKLCKEVVTGEFYFSEQYQDAYKYSKYSWPKWMAYWKRKYFDSPWAFRGVIIVYPKGVT</sequence>
<protein>
    <submittedName>
        <fullName evidence="2">Uncharacterized protein</fullName>
    </submittedName>
</protein>
<feature type="region of interest" description="Disordered" evidence="1">
    <location>
        <begin position="155"/>
        <end position="191"/>
    </location>
</feature>
<dbReference type="InterPro" id="IPR004158">
    <property type="entry name" value="DUF247_pln"/>
</dbReference>
<dbReference type="Pfam" id="PF03140">
    <property type="entry name" value="DUF247"/>
    <property type="match status" value="1"/>
</dbReference>
<evidence type="ECO:0000313" key="3">
    <source>
        <dbReference type="Proteomes" id="UP000428333"/>
    </source>
</evidence>
<evidence type="ECO:0000256" key="1">
    <source>
        <dbReference type="SAM" id="MobiDB-lite"/>
    </source>
</evidence>
<dbReference type="PANTHER" id="PTHR31170:SF25">
    <property type="entry name" value="BNAA09G04570D PROTEIN"/>
    <property type="match status" value="1"/>
</dbReference>
<dbReference type="AlphaFoldDB" id="A0A6A4KIL3"/>
<comment type="caution">
    <text evidence="2">The sequence shown here is derived from an EMBL/GenBank/DDBJ whole genome shotgun (WGS) entry which is preliminary data.</text>
</comment>
<organism evidence="2 3">
    <name type="scientific">Rhododendron williamsianum</name>
    <dbReference type="NCBI Taxonomy" id="262921"/>
    <lineage>
        <taxon>Eukaryota</taxon>
        <taxon>Viridiplantae</taxon>
        <taxon>Streptophyta</taxon>
        <taxon>Embryophyta</taxon>
        <taxon>Tracheophyta</taxon>
        <taxon>Spermatophyta</taxon>
        <taxon>Magnoliopsida</taxon>
        <taxon>eudicotyledons</taxon>
        <taxon>Gunneridae</taxon>
        <taxon>Pentapetalae</taxon>
        <taxon>asterids</taxon>
        <taxon>Ericales</taxon>
        <taxon>Ericaceae</taxon>
        <taxon>Ericoideae</taxon>
        <taxon>Rhodoreae</taxon>
        <taxon>Rhododendron</taxon>
    </lineage>
</organism>
<keyword evidence="3" id="KW-1185">Reference proteome</keyword>
<name>A0A6A4KIL3_9ERIC</name>
<dbReference type="OrthoDB" id="1722277at2759"/>
<evidence type="ECO:0000313" key="2">
    <source>
        <dbReference type="EMBL" id="KAE9447663.1"/>
    </source>
</evidence>
<feature type="compositionally biased region" description="Gly residues" evidence="1">
    <location>
        <begin position="180"/>
        <end position="191"/>
    </location>
</feature>
<dbReference type="Proteomes" id="UP000428333">
    <property type="component" value="Linkage Group LG12"/>
</dbReference>
<feature type="non-terminal residue" evidence="2">
    <location>
        <position position="1"/>
    </location>
</feature>
<gene>
    <name evidence="2" type="ORF">C3L33_20435</name>
</gene>
<reference evidence="2 3" key="1">
    <citation type="journal article" date="2019" name="Genome Biol. Evol.">
        <title>The Rhododendron genome and chromosomal organization provide insight into shared whole-genome duplications across the heath family (Ericaceae).</title>
        <authorList>
            <person name="Soza V.L."/>
            <person name="Lindsley D."/>
            <person name="Waalkes A."/>
            <person name="Ramage E."/>
            <person name="Patwardhan R.P."/>
            <person name="Burton J.N."/>
            <person name="Adey A."/>
            <person name="Kumar A."/>
            <person name="Qiu R."/>
            <person name="Shendure J."/>
            <person name="Hall B."/>
        </authorList>
    </citation>
    <scope>NUCLEOTIDE SEQUENCE [LARGE SCALE GENOMIC DNA]</scope>
    <source>
        <strain evidence="2">RSF 1966-606</strain>
    </source>
</reference>
<dbReference type="EMBL" id="QEFC01003493">
    <property type="protein sequence ID" value="KAE9447663.1"/>
    <property type="molecule type" value="Genomic_DNA"/>
</dbReference>
<accession>A0A6A4KIL3</accession>